<evidence type="ECO:0000313" key="3">
    <source>
        <dbReference type="Proteomes" id="UP000246740"/>
    </source>
</evidence>
<dbReference type="Proteomes" id="UP000246740">
    <property type="component" value="Unassembled WGS sequence"/>
</dbReference>
<evidence type="ECO:0000256" key="1">
    <source>
        <dbReference type="SAM" id="MobiDB-lite"/>
    </source>
</evidence>
<name>A0A317XRF1_9BASI</name>
<accession>A0A317XRF1</accession>
<evidence type="ECO:0000313" key="2">
    <source>
        <dbReference type="EMBL" id="PWY99928.1"/>
    </source>
</evidence>
<protein>
    <submittedName>
        <fullName evidence="2">Uncharacterized protein</fullName>
    </submittedName>
</protein>
<dbReference type="AlphaFoldDB" id="A0A317XRF1"/>
<sequence length="162" mass="18243">MRGLSNTVGVADWTCGVWTEREKFGPLSGSWARKSATHERGLCSFELLGYRLIERKKGHPAVSEDSVINACCNVQRTDKATWNRHKNRAAVLYSSSRSSRPAELPSDAQTVEATEIPKQGDWREPAATRAGNRPWQHGPSNGEKYPVINQHYTHSLRVLEDW</sequence>
<feature type="region of interest" description="Disordered" evidence="1">
    <location>
        <begin position="118"/>
        <end position="146"/>
    </location>
</feature>
<gene>
    <name evidence="2" type="ORF">BCV70DRAFT_102711</name>
</gene>
<dbReference type="InParanoid" id="A0A317XRF1"/>
<proteinExistence type="predicted"/>
<reference evidence="2 3" key="1">
    <citation type="journal article" date="2018" name="Mol. Biol. Evol.">
        <title>Broad Genomic Sampling Reveals a Smut Pathogenic Ancestry of the Fungal Clade Ustilaginomycotina.</title>
        <authorList>
            <person name="Kijpornyongpan T."/>
            <person name="Mondo S.J."/>
            <person name="Barry K."/>
            <person name="Sandor L."/>
            <person name="Lee J."/>
            <person name="Lipzen A."/>
            <person name="Pangilinan J."/>
            <person name="LaButti K."/>
            <person name="Hainaut M."/>
            <person name="Henrissat B."/>
            <person name="Grigoriev I.V."/>
            <person name="Spatafora J.W."/>
            <person name="Aime M.C."/>
        </authorList>
    </citation>
    <scope>NUCLEOTIDE SEQUENCE [LARGE SCALE GENOMIC DNA]</scope>
    <source>
        <strain evidence="2 3">MCA 3645</strain>
    </source>
</reference>
<dbReference type="EMBL" id="KZ819193">
    <property type="protein sequence ID" value="PWY99928.1"/>
    <property type="molecule type" value="Genomic_DNA"/>
</dbReference>
<keyword evidence="3" id="KW-1185">Reference proteome</keyword>
<organism evidence="2 3">
    <name type="scientific">Testicularia cyperi</name>
    <dbReference type="NCBI Taxonomy" id="1882483"/>
    <lineage>
        <taxon>Eukaryota</taxon>
        <taxon>Fungi</taxon>
        <taxon>Dikarya</taxon>
        <taxon>Basidiomycota</taxon>
        <taxon>Ustilaginomycotina</taxon>
        <taxon>Ustilaginomycetes</taxon>
        <taxon>Ustilaginales</taxon>
        <taxon>Anthracoideaceae</taxon>
        <taxon>Testicularia</taxon>
    </lineage>
</organism>